<feature type="transmembrane region" description="Helical" evidence="6">
    <location>
        <begin position="323"/>
        <end position="342"/>
    </location>
</feature>
<dbReference type="InterPro" id="IPR036890">
    <property type="entry name" value="HATPase_C_sf"/>
</dbReference>
<dbReference type="InterPro" id="IPR011006">
    <property type="entry name" value="CheY-like_superfamily"/>
</dbReference>
<dbReference type="PROSITE" id="PS50110">
    <property type="entry name" value="RESPONSE_REGULATORY"/>
    <property type="match status" value="1"/>
</dbReference>
<dbReference type="SMART" id="SM00388">
    <property type="entry name" value="HisKA"/>
    <property type="match status" value="1"/>
</dbReference>
<dbReference type="InterPro" id="IPR004358">
    <property type="entry name" value="Sig_transdc_His_kin-like_C"/>
</dbReference>
<evidence type="ECO:0000313" key="10">
    <source>
        <dbReference type="Proteomes" id="UP000192276"/>
    </source>
</evidence>
<dbReference type="CDD" id="cd16922">
    <property type="entry name" value="HATPase_EvgS-ArcB-TorS-like"/>
    <property type="match status" value="1"/>
</dbReference>
<proteinExistence type="predicted"/>
<feature type="modified residue" description="4-aspartylphosphate" evidence="5">
    <location>
        <position position="722"/>
    </location>
</feature>
<sequence>MKHFGWIILIALTILGHLPACLAKDEPLTGITAKKGVLDLRSANLHDQPASLNGEWQFYWRQLLWPGDSIVSPPDYVAYPSLWNKIKLHGETLPVEGYATYALTILLPKDRPSLAMFMTDVYCSYRLFVNDSLLLSNGRPDSTEQTAVPFWSTQTVNLPAAADTVRLLLQVANFWHSKGGTYKQLFVGKSDELHLKLQRDRAYDLLLAGCLFMGGLFFFGFYAFGSRDKAILYFSLFCIVYSYRMIGTSLYVLHSVFPGLSWFVTIRIEYLSLTLGVALFSRYFHSVYPKDANRYIVNAVVYICLFYALVIAVSPPWIFTKGIIPFLVVMFLYIGFAFYSCIRAVQFKRVGAVFALMSCGVMLLVFLIINLNYFQIVSTDKWIVFAGYVIFFFLQSLVLSHRFAYTLKKAADEAEQGLRTKTEFLSTMSHEIRTPLNVVIGMAHLLLRSTPRKDQEKNLNVLLFSANNLLSIVNDILDYNKIEAGKINFEMVPIDIASIAQHITGGLSSKAAEKNITLTTETDPRINRKIIGDPTRTSQVIYNLVHNAIKFTEAGSVTLSIQAEKITEEHITLTIRVSDTGIGIEPDKQQLIFDRFTQADSSTSRSYGGTGLGLAITKRILELQGVVLNLRSEPGKGSVFYFSQVFTVSDEPVMQEEQPGPQQEPDKQLQDVSILVVEDNPFNVLVAQALLERSGAVVDVANNGQEALEKIQPGKYHLVLMDLNMPVMDGFEATRRLRARGVTLPVIALTASLPAEVEKDVQSAGLTDIVVKPFNPDELFRVLLKHLKN</sequence>
<name>A0A1V9EHK6_9BACT</name>
<dbReference type="AlphaFoldDB" id="A0A1V9EHK6"/>
<dbReference type="InterPro" id="IPR005467">
    <property type="entry name" value="His_kinase_dom"/>
</dbReference>
<evidence type="ECO:0000313" key="9">
    <source>
        <dbReference type="EMBL" id="OQP45618.1"/>
    </source>
</evidence>
<dbReference type="SUPFAM" id="SSF55874">
    <property type="entry name" value="ATPase domain of HSP90 chaperone/DNA topoisomerase II/histidine kinase"/>
    <property type="match status" value="1"/>
</dbReference>
<keyword evidence="10" id="KW-1185">Reference proteome</keyword>
<keyword evidence="4" id="KW-0902">Two-component regulatory system</keyword>
<protein>
    <recommendedName>
        <fullName evidence="2">histidine kinase</fullName>
        <ecNumber evidence="2">2.7.13.3</ecNumber>
    </recommendedName>
</protein>
<dbReference type="Proteomes" id="UP000192276">
    <property type="component" value="Unassembled WGS sequence"/>
</dbReference>
<dbReference type="EMBL" id="LWBP01000254">
    <property type="protein sequence ID" value="OQP45618.1"/>
    <property type="molecule type" value="Genomic_DNA"/>
</dbReference>
<dbReference type="CDD" id="cd00082">
    <property type="entry name" value="HisKA"/>
    <property type="match status" value="1"/>
</dbReference>
<feature type="transmembrane region" description="Helical" evidence="6">
    <location>
        <begin position="259"/>
        <end position="283"/>
    </location>
</feature>
<comment type="caution">
    <text evidence="9">The sequence shown here is derived from an EMBL/GenBank/DDBJ whole genome shotgun (WGS) entry which is preliminary data.</text>
</comment>
<dbReference type="CDD" id="cd17546">
    <property type="entry name" value="REC_hyHK_CKI1_RcsC-like"/>
    <property type="match status" value="1"/>
</dbReference>
<feature type="transmembrane region" description="Helical" evidence="6">
    <location>
        <begin position="382"/>
        <end position="399"/>
    </location>
</feature>
<feature type="transmembrane region" description="Helical" evidence="6">
    <location>
        <begin position="205"/>
        <end position="224"/>
    </location>
</feature>
<dbReference type="InterPro" id="IPR036097">
    <property type="entry name" value="HisK_dim/P_sf"/>
</dbReference>
<dbReference type="Pfam" id="PF00512">
    <property type="entry name" value="HisKA"/>
    <property type="match status" value="1"/>
</dbReference>
<dbReference type="PROSITE" id="PS50109">
    <property type="entry name" value="HIS_KIN"/>
    <property type="match status" value="1"/>
</dbReference>
<feature type="transmembrane region" description="Helical" evidence="6">
    <location>
        <begin position="231"/>
        <end position="253"/>
    </location>
</feature>
<evidence type="ECO:0000256" key="1">
    <source>
        <dbReference type="ARBA" id="ARBA00000085"/>
    </source>
</evidence>
<feature type="transmembrane region" description="Helical" evidence="6">
    <location>
        <begin position="354"/>
        <end position="376"/>
    </location>
</feature>
<feature type="transmembrane region" description="Helical" evidence="6">
    <location>
        <begin position="295"/>
        <end position="317"/>
    </location>
</feature>
<evidence type="ECO:0000259" key="8">
    <source>
        <dbReference type="PROSITE" id="PS50110"/>
    </source>
</evidence>
<dbReference type="Pfam" id="PF07695">
    <property type="entry name" value="7TMR-DISM_7TM"/>
    <property type="match status" value="1"/>
</dbReference>
<dbReference type="OrthoDB" id="9811889at2"/>
<feature type="domain" description="Response regulatory" evidence="8">
    <location>
        <begin position="673"/>
        <end position="787"/>
    </location>
</feature>
<dbReference type="PRINTS" id="PR00344">
    <property type="entry name" value="BCTRLSENSOR"/>
</dbReference>
<dbReference type="EC" id="2.7.13.3" evidence="2"/>
<feature type="domain" description="Histidine kinase" evidence="7">
    <location>
        <begin position="427"/>
        <end position="648"/>
    </location>
</feature>
<dbReference type="Gene3D" id="1.10.287.130">
    <property type="match status" value="1"/>
</dbReference>
<evidence type="ECO:0000256" key="4">
    <source>
        <dbReference type="ARBA" id="ARBA00023012"/>
    </source>
</evidence>
<comment type="catalytic activity">
    <reaction evidence="1">
        <text>ATP + protein L-histidine = ADP + protein N-phospho-L-histidine.</text>
        <dbReference type="EC" id="2.7.13.3"/>
    </reaction>
</comment>
<keyword evidence="3 5" id="KW-0597">Phosphoprotein</keyword>
<dbReference type="InterPro" id="IPR011623">
    <property type="entry name" value="7TMR_DISM_rcpt_extracell_dom1"/>
</dbReference>
<dbReference type="InterPro" id="IPR003661">
    <property type="entry name" value="HisK_dim/P_dom"/>
</dbReference>
<keyword evidence="6" id="KW-0472">Membrane</keyword>
<dbReference type="Pfam" id="PF02518">
    <property type="entry name" value="HATPase_c"/>
    <property type="match status" value="1"/>
</dbReference>
<dbReference type="SMART" id="SM00448">
    <property type="entry name" value="REC"/>
    <property type="match status" value="1"/>
</dbReference>
<dbReference type="Pfam" id="PF00072">
    <property type="entry name" value="Response_reg"/>
    <property type="match status" value="1"/>
</dbReference>
<dbReference type="PANTHER" id="PTHR45339:SF1">
    <property type="entry name" value="HYBRID SIGNAL TRANSDUCTION HISTIDINE KINASE J"/>
    <property type="match status" value="1"/>
</dbReference>
<reference evidence="10" key="1">
    <citation type="submission" date="2016-04" db="EMBL/GenBank/DDBJ databases">
        <authorList>
            <person name="Chen L."/>
            <person name="Zhuang W."/>
            <person name="Wang G."/>
        </authorList>
    </citation>
    <scope>NUCLEOTIDE SEQUENCE [LARGE SCALE GENOMIC DNA]</scope>
    <source>
        <strain evidence="10">208</strain>
    </source>
</reference>
<dbReference type="RefSeq" id="WP_081171220.1">
    <property type="nucleotide sequence ID" value="NZ_LWBP01000254.1"/>
</dbReference>
<keyword evidence="6" id="KW-1133">Transmembrane helix</keyword>
<organism evidence="9 10">
    <name type="scientific">Niastella populi</name>
    <dbReference type="NCBI Taxonomy" id="550983"/>
    <lineage>
        <taxon>Bacteria</taxon>
        <taxon>Pseudomonadati</taxon>
        <taxon>Bacteroidota</taxon>
        <taxon>Chitinophagia</taxon>
        <taxon>Chitinophagales</taxon>
        <taxon>Chitinophagaceae</taxon>
        <taxon>Niastella</taxon>
    </lineage>
</organism>
<dbReference type="Gene3D" id="3.30.565.10">
    <property type="entry name" value="Histidine kinase-like ATPase, C-terminal domain"/>
    <property type="match status" value="1"/>
</dbReference>
<dbReference type="Gene3D" id="3.40.50.2300">
    <property type="match status" value="1"/>
</dbReference>
<evidence type="ECO:0000256" key="3">
    <source>
        <dbReference type="ARBA" id="ARBA00022553"/>
    </source>
</evidence>
<dbReference type="SMART" id="SM00387">
    <property type="entry name" value="HATPase_c"/>
    <property type="match status" value="1"/>
</dbReference>
<dbReference type="SUPFAM" id="SSF52172">
    <property type="entry name" value="CheY-like"/>
    <property type="match status" value="1"/>
</dbReference>
<dbReference type="InterPro" id="IPR003594">
    <property type="entry name" value="HATPase_dom"/>
</dbReference>
<evidence type="ECO:0000256" key="2">
    <source>
        <dbReference type="ARBA" id="ARBA00012438"/>
    </source>
</evidence>
<gene>
    <name evidence="9" type="ORF">A4R26_08925</name>
</gene>
<accession>A0A1V9EHK6</accession>
<dbReference type="SUPFAM" id="SSF47384">
    <property type="entry name" value="Homodimeric domain of signal transducing histidine kinase"/>
    <property type="match status" value="1"/>
</dbReference>
<dbReference type="PANTHER" id="PTHR45339">
    <property type="entry name" value="HYBRID SIGNAL TRANSDUCTION HISTIDINE KINASE J"/>
    <property type="match status" value="1"/>
</dbReference>
<keyword evidence="6" id="KW-0812">Transmembrane</keyword>
<evidence type="ECO:0000256" key="5">
    <source>
        <dbReference type="PROSITE-ProRule" id="PRU00169"/>
    </source>
</evidence>
<dbReference type="InterPro" id="IPR001789">
    <property type="entry name" value="Sig_transdc_resp-reg_receiver"/>
</dbReference>
<dbReference type="STRING" id="550983.A4R26_08925"/>
<evidence type="ECO:0000256" key="6">
    <source>
        <dbReference type="SAM" id="Phobius"/>
    </source>
</evidence>
<dbReference type="FunFam" id="3.30.565.10:FF:000010">
    <property type="entry name" value="Sensor histidine kinase RcsC"/>
    <property type="match status" value="1"/>
</dbReference>
<evidence type="ECO:0000259" key="7">
    <source>
        <dbReference type="PROSITE" id="PS50109"/>
    </source>
</evidence>
<dbReference type="GO" id="GO:0000155">
    <property type="term" value="F:phosphorelay sensor kinase activity"/>
    <property type="evidence" value="ECO:0007669"/>
    <property type="project" value="InterPro"/>
</dbReference>